<protein>
    <submittedName>
        <fullName evidence="1">Uncharacterized protein</fullName>
    </submittedName>
</protein>
<name>A0A212JIR4_9FIRM</name>
<dbReference type="EMBL" id="FLUN01000001">
    <property type="protein sequence ID" value="SBV99349.1"/>
    <property type="molecule type" value="Genomic_DNA"/>
</dbReference>
<accession>A0A212JIR4</accession>
<reference evidence="1" key="1">
    <citation type="submission" date="2016-04" db="EMBL/GenBank/DDBJ databases">
        <authorList>
            <person name="Evans L.H."/>
            <person name="Alamgir A."/>
            <person name="Owens N."/>
            <person name="Weber N.D."/>
            <person name="Virtaneva K."/>
            <person name="Barbian K."/>
            <person name="Babar A."/>
            <person name="Rosenke K."/>
        </authorList>
    </citation>
    <scope>NUCLEOTIDE SEQUENCE</scope>
    <source>
        <strain evidence="1">86</strain>
    </source>
</reference>
<proteinExistence type="predicted"/>
<organism evidence="1">
    <name type="scientific">uncultured Eubacteriales bacterium</name>
    <dbReference type="NCBI Taxonomy" id="172733"/>
    <lineage>
        <taxon>Bacteria</taxon>
        <taxon>Bacillati</taxon>
        <taxon>Bacillota</taxon>
        <taxon>Clostridia</taxon>
        <taxon>Eubacteriales</taxon>
        <taxon>environmental samples</taxon>
    </lineage>
</organism>
<gene>
    <name evidence="1" type="ORF">KL86CLO1_11181</name>
</gene>
<sequence length="124" mass="14544">MKMIKDEDLYCKMFIDFEDELSDADELVSRLTNSPIKFKWGLIETAYAELDVRRNDDFKTPKELRSTDPEDAFLFWKYYIDIEPKDGVSRTQYVSTVGRLLLELWSKGINAIAACSFEDELPKR</sequence>
<dbReference type="AlphaFoldDB" id="A0A212JIR4"/>
<evidence type="ECO:0000313" key="1">
    <source>
        <dbReference type="EMBL" id="SBV99349.1"/>
    </source>
</evidence>